<feature type="transmembrane region" description="Helical" evidence="1">
    <location>
        <begin position="100"/>
        <end position="122"/>
    </location>
</feature>
<organism evidence="2 3">
    <name type="scientific">Sporosarcina quadrami</name>
    <dbReference type="NCBI Taxonomy" id="2762234"/>
    <lineage>
        <taxon>Bacteria</taxon>
        <taxon>Bacillati</taxon>
        <taxon>Bacillota</taxon>
        <taxon>Bacilli</taxon>
        <taxon>Bacillales</taxon>
        <taxon>Caryophanaceae</taxon>
        <taxon>Sporosarcina</taxon>
    </lineage>
</organism>
<keyword evidence="1" id="KW-0812">Transmembrane</keyword>
<protein>
    <submittedName>
        <fullName evidence="2">DUF3397 domain-containing protein</fullName>
    </submittedName>
</protein>
<gene>
    <name evidence="2" type="ORF">H9649_02480</name>
</gene>
<keyword evidence="1" id="KW-1133">Transmembrane helix</keyword>
<feature type="transmembrane region" description="Helical" evidence="1">
    <location>
        <begin position="6"/>
        <end position="27"/>
    </location>
</feature>
<sequence>MKMLISFIVGVIVLFPFLTMISFLIIMRKRGKSPASMMRKSADWTTPFLFISVYIISLTIFGEGSGFAISGVSILTALYFATKERMKEKEFQIVRFLHKTWRACFLLLSFSYILLLVVGISLKIMEYLK</sequence>
<proteinExistence type="predicted"/>
<dbReference type="Proteomes" id="UP000626786">
    <property type="component" value="Unassembled WGS sequence"/>
</dbReference>
<evidence type="ECO:0000313" key="3">
    <source>
        <dbReference type="Proteomes" id="UP000626786"/>
    </source>
</evidence>
<dbReference type="InterPro" id="IPR024515">
    <property type="entry name" value="DUF3397"/>
</dbReference>
<keyword evidence="1" id="KW-0472">Membrane</keyword>
<dbReference type="Pfam" id="PF11877">
    <property type="entry name" value="DUF3397"/>
    <property type="match status" value="1"/>
</dbReference>
<dbReference type="EMBL" id="JACSQN010000002">
    <property type="protein sequence ID" value="MBD7983434.1"/>
    <property type="molecule type" value="Genomic_DNA"/>
</dbReference>
<keyword evidence="3" id="KW-1185">Reference proteome</keyword>
<accession>A0ABR8U6M8</accession>
<evidence type="ECO:0000256" key="1">
    <source>
        <dbReference type="SAM" id="Phobius"/>
    </source>
</evidence>
<name>A0ABR8U6M8_9BACL</name>
<feature type="transmembrane region" description="Helical" evidence="1">
    <location>
        <begin position="48"/>
        <end position="80"/>
    </location>
</feature>
<comment type="caution">
    <text evidence="2">The sequence shown here is derived from an EMBL/GenBank/DDBJ whole genome shotgun (WGS) entry which is preliminary data.</text>
</comment>
<evidence type="ECO:0000313" key="2">
    <source>
        <dbReference type="EMBL" id="MBD7983434.1"/>
    </source>
</evidence>
<reference evidence="2 3" key="1">
    <citation type="submission" date="2020-08" db="EMBL/GenBank/DDBJ databases">
        <title>A Genomic Blueprint of the Chicken Gut Microbiome.</title>
        <authorList>
            <person name="Gilroy R."/>
            <person name="Ravi A."/>
            <person name="Getino M."/>
            <person name="Pursley I."/>
            <person name="Horton D.L."/>
            <person name="Alikhan N.-F."/>
            <person name="Baker D."/>
            <person name="Gharbi K."/>
            <person name="Hall N."/>
            <person name="Watson M."/>
            <person name="Adriaenssens E.M."/>
            <person name="Foster-Nyarko E."/>
            <person name="Jarju S."/>
            <person name="Secka A."/>
            <person name="Antonio M."/>
            <person name="Oren A."/>
            <person name="Chaudhuri R."/>
            <person name="La Ragione R.M."/>
            <person name="Hildebrand F."/>
            <person name="Pallen M.J."/>
        </authorList>
    </citation>
    <scope>NUCLEOTIDE SEQUENCE [LARGE SCALE GENOMIC DNA]</scope>
    <source>
        <strain evidence="2 3">Sa2YVA2</strain>
    </source>
</reference>